<proteinExistence type="predicted"/>
<name>A0A4U2Q5K1_9BACL</name>
<protein>
    <submittedName>
        <fullName evidence="1">Uncharacterized protein</fullName>
    </submittedName>
</protein>
<gene>
    <name evidence="1" type="ORF">C1I60_00475</name>
</gene>
<dbReference type="AlphaFoldDB" id="A0A4U2Q5K1"/>
<evidence type="ECO:0000313" key="2">
    <source>
        <dbReference type="Proteomes" id="UP000308114"/>
    </source>
</evidence>
<comment type="caution">
    <text evidence="1">The sequence shown here is derived from an EMBL/GenBank/DDBJ whole genome shotgun (WGS) entry which is preliminary data.</text>
</comment>
<sequence>MLYPAELLGQNVFRKTLCIQRIDYYITSMFTVTSIFFIRTVNRLQKESFGRCQGIMYKRPCYEGGVCP</sequence>
<accession>A0A4U2Q5K1</accession>
<organism evidence="1 2">
    <name type="scientific">Paenibacillus terrae</name>
    <dbReference type="NCBI Taxonomy" id="159743"/>
    <lineage>
        <taxon>Bacteria</taxon>
        <taxon>Bacillati</taxon>
        <taxon>Bacillota</taxon>
        <taxon>Bacilli</taxon>
        <taxon>Bacillales</taxon>
        <taxon>Paenibacillaceae</taxon>
        <taxon>Paenibacillus</taxon>
    </lineage>
</organism>
<evidence type="ECO:0000313" key="1">
    <source>
        <dbReference type="EMBL" id="TKH46660.1"/>
    </source>
</evidence>
<reference evidence="1 2" key="1">
    <citation type="submission" date="2018-01" db="EMBL/GenBank/DDBJ databases">
        <title>Bacillales members from the olive rhizosphere are effective biological control agents against Verticillium dahliae.</title>
        <authorList>
            <person name="Gomez-Lama C."/>
            <person name="Legarda G."/>
            <person name="Ruano-Rosa D."/>
            <person name="Pizarro-Tobias P."/>
            <person name="Valverde-Corredor A."/>
            <person name="Niqui J.L."/>
            <person name="Trivino J.C."/>
            <person name="Roca A."/>
            <person name="Mercado-Blanco J."/>
        </authorList>
    </citation>
    <scope>NUCLEOTIDE SEQUENCE [LARGE SCALE GENOMIC DNA]</scope>
    <source>
        <strain evidence="1 2">PIC167</strain>
    </source>
</reference>
<dbReference type="Proteomes" id="UP000308114">
    <property type="component" value="Unassembled WGS sequence"/>
</dbReference>
<dbReference type="EMBL" id="PNXQ01000001">
    <property type="protein sequence ID" value="TKH46660.1"/>
    <property type="molecule type" value="Genomic_DNA"/>
</dbReference>